<evidence type="ECO:0000313" key="5">
    <source>
        <dbReference type="EMBL" id="KAL0350790.1"/>
    </source>
</evidence>
<evidence type="ECO:0000313" key="4">
    <source>
        <dbReference type="EMBL" id="KAL0350788.1"/>
    </source>
</evidence>
<evidence type="ECO:0000313" key="3">
    <source>
        <dbReference type="EMBL" id="KAL0293363.1"/>
    </source>
</evidence>
<dbReference type="AlphaFoldDB" id="A0AAW2JGK9"/>
<name>A0AAW2JGK9_SESRA</name>
<evidence type="ECO:0000256" key="1">
    <source>
        <dbReference type="SAM" id="MobiDB-lite"/>
    </source>
</evidence>
<protein>
    <submittedName>
        <fullName evidence="2">Uncharacterized protein</fullName>
    </submittedName>
</protein>
<sequence length="50" mass="5322">MPQELPESLLHSPPKGEAPADPKDLMVENATPLKMVAPVGDDTVFPPADK</sequence>
<dbReference type="EMBL" id="JACGWJ010000018">
    <property type="protein sequence ID" value="KAL0350790.1"/>
    <property type="molecule type" value="Genomic_DNA"/>
</dbReference>
<evidence type="ECO:0000313" key="2">
    <source>
        <dbReference type="EMBL" id="KAL0293361.1"/>
    </source>
</evidence>
<dbReference type="EMBL" id="JACGWJ010000018">
    <property type="protein sequence ID" value="KAL0350788.1"/>
    <property type="molecule type" value="Genomic_DNA"/>
</dbReference>
<comment type="caution">
    <text evidence="2">The sequence shown here is derived from an EMBL/GenBank/DDBJ whole genome shotgun (WGS) entry which is preliminary data.</text>
</comment>
<reference evidence="2" key="1">
    <citation type="submission" date="2020-06" db="EMBL/GenBank/DDBJ databases">
        <authorList>
            <person name="Li T."/>
            <person name="Hu X."/>
            <person name="Zhang T."/>
            <person name="Song X."/>
            <person name="Zhang H."/>
            <person name="Dai N."/>
            <person name="Sheng W."/>
            <person name="Hou X."/>
            <person name="Wei L."/>
        </authorList>
    </citation>
    <scope>NUCLEOTIDE SEQUENCE</scope>
    <source>
        <strain evidence="2">G02</strain>
        <tissue evidence="2">Leaf</tissue>
    </source>
</reference>
<reference evidence="2" key="2">
    <citation type="journal article" date="2024" name="Plant">
        <title>Genomic evolution and insights into agronomic trait innovations of Sesamum species.</title>
        <authorList>
            <person name="Miao H."/>
            <person name="Wang L."/>
            <person name="Qu L."/>
            <person name="Liu H."/>
            <person name="Sun Y."/>
            <person name="Le M."/>
            <person name="Wang Q."/>
            <person name="Wei S."/>
            <person name="Zheng Y."/>
            <person name="Lin W."/>
            <person name="Duan Y."/>
            <person name="Cao H."/>
            <person name="Xiong S."/>
            <person name="Wang X."/>
            <person name="Wei L."/>
            <person name="Li C."/>
            <person name="Ma Q."/>
            <person name="Ju M."/>
            <person name="Zhao R."/>
            <person name="Li G."/>
            <person name="Mu C."/>
            <person name="Tian Q."/>
            <person name="Mei H."/>
            <person name="Zhang T."/>
            <person name="Gao T."/>
            <person name="Zhang H."/>
        </authorList>
    </citation>
    <scope>NUCLEOTIDE SEQUENCE</scope>
    <source>
        <strain evidence="2">G02</strain>
    </source>
</reference>
<feature type="region of interest" description="Disordered" evidence="1">
    <location>
        <begin position="1"/>
        <end position="23"/>
    </location>
</feature>
<organism evidence="2">
    <name type="scientific">Sesamum radiatum</name>
    <name type="common">Black benniseed</name>
    <dbReference type="NCBI Taxonomy" id="300843"/>
    <lineage>
        <taxon>Eukaryota</taxon>
        <taxon>Viridiplantae</taxon>
        <taxon>Streptophyta</taxon>
        <taxon>Embryophyta</taxon>
        <taxon>Tracheophyta</taxon>
        <taxon>Spermatophyta</taxon>
        <taxon>Magnoliopsida</taxon>
        <taxon>eudicotyledons</taxon>
        <taxon>Gunneridae</taxon>
        <taxon>Pentapetalae</taxon>
        <taxon>asterids</taxon>
        <taxon>lamiids</taxon>
        <taxon>Lamiales</taxon>
        <taxon>Pedaliaceae</taxon>
        <taxon>Sesamum</taxon>
    </lineage>
</organism>
<dbReference type="EMBL" id="JACGWJ010000320">
    <property type="protein sequence ID" value="KAL0293363.1"/>
    <property type="molecule type" value="Genomic_DNA"/>
</dbReference>
<proteinExistence type="predicted"/>
<gene>
    <name evidence="4" type="ORF">Sradi_4228000</name>
    <name evidence="5" type="ORF">Sradi_4228200</name>
    <name evidence="2" type="ORF">Sradi_6940500</name>
    <name evidence="3" type="ORF">Sradi_6940700</name>
</gene>
<accession>A0AAW2JGK9</accession>
<dbReference type="EMBL" id="JACGWJ010000320">
    <property type="protein sequence ID" value="KAL0293361.1"/>
    <property type="molecule type" value="Genomic_DNA"/>
</dbReference>